<comment type="similarity">
    <text evidence="11 12">Belongs to the ribose-phosphate pyrophosphokinase family. Class I subfamily.</text>
</comment>
<evidence type="ECO:0000256" key="7">
    <source>
        <dbReference type="ARBA" id="ARBA00022840"/>
    </source>
</evidence>
<dbReference type="NCBIfam" id="NF002320">
    <property type="entry name" value="PRK01259.1"/>
    <property type="match status" value="1"/>
</dbReference>
<feature type="binding site" evidence="12">
    <location>
        <position position="195"/>
    </location>
    <ligand>
        <name>D-ribose 5-phosphate</name>
        <dbReference type="ChEBI" id="CHEBI:78346"/>
    </ligand>
</feature>
<comment type="function">
    <text evidence="10 12">Involved in the biosynthesis of the central metabolite phospho-alpha-D-ribosyl-1-pyrophosphate (PRPP) via the transfer of pyrophosphoryl group from ATP to 1-hydroxyl of ribose-5-phosphate (Rib-5-P).</text>
</comment>
<keyword evidence="2 12" id="KW-0808">Transferase</keyword>
<dbReference type="GO" id="GO:0016301">
    <property type="term" value="F:kinase activity"/>
    <property type="evidence" value="ECO:0007669"/>
    <property type="project" value="UniProtKB-KW"/>
</dbReference>
<dbReference type="SMART" id="SM01400">
    <property type="entry name" value="Pribosyltran_N"/>
    <property type="match status" value="1"/>
</dbReference>
<keyword evidence="6 12" id="KW-0418">Kinase</keyword>
<evidence type="ECO:0000259" key="13">
    <source>
        <dbReference type="Pfam" id="PF13793"/>
    </source>
</evidence>
<dbReference type="InterPro" id="IPR005946">
    <property type="entry name" value="Rib-P_diPkinase"/>
</dbReference>
<evidence type="ECO:0000256" key="8">
    <source>
        <dbReference type="ARBA" id="ARBA00022842"/>
    </source>
</evidence>
<keyword evidence="7 12" id="KW-0067">ATP-binding</keyword>
<dbReference type="GO" id="GO:0005524">
    <property type="term" value="F:ATP binding"/>
    <property type="evidence" value="ECO:0007669"/>
    <property type="project" value="UniProtKB-KW"/>
</dbReference>
<evidence type="ECO:0000256" key="3">
    <source>
        <dbReference type="ARBA" id="ARBA00022723"/>
    </source>
</evidence>
<keyword evidence="3 12" id="KW-0479">Metal-binding</keyword>
<dbReference type="GO" id="GO:0006164">
    <property type="term" value="P:purine nucleotide biosynthetic process"/>
    <property type="evidence" value="ECO:0007669"/>
    <property type="project" value="TreeGrafter"/>
</dbReference>
<gene>
    <name evidence="12" type="primary">prs</name>
    <name evidence="14" type="ORF">EL26_21210</name>
</gene>
<evidence type="ECO:0000256" key="2">
    <source>
        <dbReference type="ARBA" id="ARBA00022679"/>
    </source>
</evidence>
<evidence type="ECO:0000313" key="14">
    <source>
        <dbReference type="EMBL" id="KEO81359.1"/>
    </source>
</evidence>
<evidence type="ECO:0000256" key="11">
    <source>
        <dbReference type="ARBA" id="ARBA00061444"/>
    </source>
</evidence>
<evidence type="ECO:0000256" key="4">
    <source>
        <dbReference type="ARBA" id="ARBA00022727"/>
    </source>
</evidence>
<dbReference type="STRING" id="1157490.EL26_21210"/>
<dbReference type="eggNOG" id="COG0462">
    <property type="taxonomic scope" value="Bacteria"/>
</dbReference>
<name>A0A074LJT1_9BACL</name>
<feature type="binding site" evidence="12">
    <location>
        <position position="131"/>
    </location>
    <ligand>
        <name>Mg(2+)</name>
        <dbReference type="ChEBI" id="CHEBI:18420"/>
    </ligand>
</feature>
<proteinExistence type="inferred from homology"/>
<dbReference type="SUPFAM" id="SSF53271">
    <property type="entry name" value="PRTase-like"/>
    <property type="match status" value="2"/>
</dbReference>
<evidence type="ECO:0000256" key="6">
    <source>
        <dbReference type="ARBA" id="ARBA00022777"/>
    </source>
</evidence>
<comment type="catalytic activity">
    <reaction evidence="9 12">
        <text>D-ribose 5-phosphate + ATP = 5-phospho-alpha-D-ribose 1-diphosphate + AMP + H(+)</text>
        <dbReference type="Rhea" id="RHEA:15609"/>
        <dbReference type="ChEBI" id="CHEBI:15378"/>
        <dbReference type="ChEBI" id="CHEBI:30616"/>
        <dbReference type="ChEBI" id="CHEBI:58017"/>
        <dbReference type="ChEBI" id="CHEBI:78346"/>
        <dbReference type="ChEBI" id="CHEBI:456215"/>
        <dbReference type="EC" id="2.7.6.1"/>
    </reaction>
</comment>
<evidence type="ECO:0000256" key="9">
    <source>
        <dbReference type="ARBA" id="ARBA00049535"/>
    </source>
</evidence>
<dbReference type="EMBL" id="JMIR01000039">
    <property type="protein sequence ID" value="KEO81359.1"/>
    <property type="molecule type" value="Genomic_DNA"/>
</dbReference>
<dbReference type="EC" id="2.7.6.1" evidence="12"/>
<dbReference type="Proteomes" id="UP000027931">
    <property type="component" value="Unassembled WGS sequence"/>
</dbReference>
<keyword evidence="4 12" id="KW-0545">Nucleotide biosynthesis</keyword>
<dbReference type="PANTHER" id="PTHR10210:SF32">
    <property type="entry name" value="RIBOSE-PHOSPHATE PYROPHOSPHOKINASE 2"/>
    <property type="match status" value="1"/>
</dbReference>
<dbReference type="CDD" id="cd06223">
    <property type="entry name" value="PRTases_typeI"/>
    <property type="match status" value="1"/>
</dbReference>
<evidence type="ECO:0000256" key="5">
    <source>
        <dbReference type="ARBA" id="ARBA00022741"/>
    </source>
</evidence>
<protein>
    <recommendedName>
        <fullName evidence="12">Ribose-phosphate pyrophosphokinase</fullName>
        <shortName evidence="12">RPPK</shortName>
        <ecNumber evidence="12">2.7.6.1</ecNumber>
    </recommendedName>
    <alternativeName>
        <fullName evidence="12">5-phospho-D-ribosyl alpha-1-diphosphate synthase</fullName>
    </alternativeName>
    <alternativeName>
        <fullName evidence="12">Phosphoribosyl diphosphate synthase</fullName>
    </alternativeName>
    <alternativeName>
        <fullName evidence="12">Phosphoribosyl pyrophosphate synthase</fullName>
        <shortName evidence="12">P-Rib-PP synthase</shortName>
        <shortName evidence="12">PRPP synthase</shortName>
        <shortName evidence="12">PRPPase</shortName>
    </alternativeName>
</protein>
<feature type="domain" description="Ribose-phosphate pyrophosphokinase N-terminal" evidence="13">
    <location>
        <begin position="5"/>
        <end position="121"/>
    </location>
</feature>
<accession>A0A074LJT1</accession>
<evidence type="ECO:0000256" key="1">
    <source>
        <dbReference type="ARBA" id="ARBA00004996"/>
    </source>
</evidence>
<evidence type="ECO:0000256" key="10">
    <source>
        <dbReference type="ARBA" id="ARBA00054914"/>
    </source>
</evidence>
<dbReference type="GO" id="GO:0000287">
    <property type="term" value="F:magnesium ion binding"/>
    <property type="evidence" value="ECO:0007669"/>
    <property type="project" value="UniProtKB-UniRule"/>
</dbReference>
<dbReference type="HAMAP" id="MF_00583_B">
    <property type="entry name" value="RibP_PPkinase_B"/>
    <property type="match status" value="1"/>
</dbReference>
<comment type="caution">
    <text evidence="12">Lacks conserved residue(s) required for the propagation of feature annotation.</text>
</comment>
<dbReference type="GO" id="GO:0006015">
    <property type="term" value="P:5-phosphoribose 1-diphosphate biosynthetic process"/>
    <property type="evidence" value="ECO:0007669"/>
    <property type="project" value="UniProtKB-UniRule"/>
</dbReference>
<feature type="active site" evidence="12">
    <location>
        <position position="193"/>
    </location>
</feature>
<keyword evidence="12" id="KW-0963">Cytoplasm</keyword>
<dbReference type="Pfam" id="PF13793">
    <property type="entry name" value="Pribosyltran_N"/>
    <property type="match status" value="1"/>
</dbReference>
<feature type="binding site" evidence="12">
    <location>
        <begin position="223"/>
        <end position="227"/>
    </location>
    <ligand>
        <name>D-ribose 5-phosphate</name>
        <dbReference type="ChEBI" id="CHEBI:78346"/>
    </ligand>
</feature>
<comment type="caution">
    <text evidence="14">The sequence shown here is derived from an EMBL/GenBank/DDBJ whole genome shotgun (WGS) entry which is preliminary data.</text>
</comment>
<dbReference type="Pfam" id="PF14572">
    <property type="entry name" value="Pribosyl_synth"/>
    <property type="match status" value="1"/>
</dbReference>
<dbReference type="GO" id="GO:0004749">
    <property type="term" value="F:ribose phosphate diphosphokinase activity"/>
    <property type="evidence" value="ECO:0007669"/>
    <property type="project" value="UniProtKB-UniRule"/>
</dbReference>
<dbReference type="FunFam" id="3.40.50.2020:FF:000001">
    <property type="entry name" value="Ribose-phosphate pyrophosphokinase"/>
    <property type="match status" value="1"/>
</dbReference>
<dbReference type="GO" id="GO:0002189">
    <property type="term" value="C:ribose phosphate diphosphokinase complex"/>
    <property type="evidence" value="ECO:0007669"/>
    <property type="project" value="TreeGrafter"/>
</dbReference>
<dbReference type="GO" id="GO:0005737">
    <property type="term" value="C:cytoplasm"/>
    <property type="evidence" value="ECO:0007669"/>
    <property type="project" value="UniProtKB-SubCell"/>
</dbReference>
<keyword evidence="5 12" id="KW-0547">Nucleotide-binding</keyword>
<feature type="binding site" evidence="12">
    <location>
        <begin position="97"/>
        <end position="98"/>
    </location>
    <ligand>
        <name>ATP</name>
        <dbReference type="ChEBI" id="CHEBI:30616"/>
    </ligand>
</feature>
<dbReference type="InterPro" id="IPR037515">
    <property type="entry name" value="Rib-P_diPkinase_bac"/>
</dbReference>
<evidence type="ECO:0000256" key="12">
    <source>
        <dbReference type="HAMAP-Rule" id="MF_00583"/>
    </source>
</evidence>
<comment type="cofactor">
    <cofactor evidence="12">
        <name>Mg(2+)</name>
        <dbReference type="ChEBI" id="CHEBI:18420"/>
    </cofactor>
    <text evidence="12">Binds 2 Mg(2+) ions per subunit.</text>
</comment>
<dbReference type="Gene3D" id="3.40.50.2020">
    <property type="match status" value="2"/>
</dbReference>
<dbReference type="AlphaFoldDB" id="A0A074LJT1"/>
<keyword evidence="8 12" id="KW-0460">Magnesium</keyword>
<feature type="binding site" evidence="12">
    <location>
        <position position="170"/>
    </location>
    <ligand>
        <name>Mg(2+)</name>
        <dbReference type="ChEBI" id="CHEBI:18420"/>
    </ligand>
</feature>
<sequence>MRDDVKIFSGSSNPVLAEDVCRLLGLPLGEVMISRFTSGEIYVNIKESVRGADVYVIQSFCHPVNENFVELMVMIDALKRSSAGMINVILPYYGYARQEKQDSPREPITAKMVADVLTTVGAQRVITMDLHAAAIQGFFNIPVDHMTALDLIADYLRTKDLSNAIVISPDAGRAKTAERLATYLDLPVALMNKRRPKHNEAEITHVIGEVEGKVPIIIEDMIDTGGTIIKVIESLVEHGARPEVLLCATHAIFSDPAPQRIQHPAIQEVIVTDTFPIQKLHAPKLTVLSAAPLFAEAINRIHHNRSMSMLFAESSYQGCENGES</sequence>
<comment type="pathway">
    <text evidence="1 12">Metabolic intermediate biosynthesis; 5-phospho-alpha-D-ribose 1-diphosphate biosynthesis; 5-phospho-alpha-D-ribose 1-diphosphate from D-ribose 5-phosphate (route I): step 1/1.</text>
</comment>
<comment type="subunit">
    <text evidence="12">Homohexamer.</text>
</comment>
<keyword evidence="15" id="KW-1185">Reference proteome</keyword>
<reference evidence="14 15" key="1">
    <citation type="journal article" date="2013" name="Int. J. Syst. Evol. Microbiol.">
        <title>Tumebacillus flagellatus sp. nov., an alpha-amylase/pullulanase-producing bacterium isolated from cassava wastewater.</title>
        <authorList>
            <person name="Wang Q."/>
            <person name="Xie N."/>
            <person name="Qin Y."/>
            <person name="Shen N."/>
            <person name="Zhu J."/>
            <person name="Mi H."/>
            <person name="Huang R."/>
        </authorList>
    </citation>
    <scope>NUCLEOTIDE SEQUENCE [LARGE SCALE GENOMIC DNA]</scope>
    <source>
        <strain evidence="14 15">GST4</strain>
    </source>
</reference>
<dbReference type="PANTHER" id="PTHR10210">
    <property type="entry name" value="RIBOSE-PHOSPHATE DIPHOSPHOKINASE FAMILY MEMBER"/>
    <property type="match status" value="1"/>
</dbReference>
<dbReference type="NCBIfam" id="TIGR01251">
    <property type="entry name" value="ribP_PPkin"/>
    <property type="match status" value="1"/>
</dbReference>
<dbReference type="InterPro" id="IPR000836">
    <property type="entry name" value="PRTase_dom"/>
</dbReference>
<dbReference type="UniPathway" id="UPA00087">
    <property type="reaction ID" value="UER00172"/>
</dbReference>
<organism evidence="14 15">
    <name type="scientific">Tumebacillus flagellatus</name>
    <dbReference type="NCBI Taxonomy" id="1157490"/>
    <lineage>
        <taxon>Bacteria</taxon>
        <taxon>Bacillati</taxon>
        <taxon>Bacillota</taxon>
        <taxon>Bacilli</taxon>
        <taxon>Bacillales</taxon>
        <taxon>Alicyclobacillaceae</taxon>
        <taxon>Tumebacillus</taxon>
    </lineage>
</organism>
<comment type="subcellular location">
    <subcellularLocation>
        <location evidence="12">Cytoplasm</location>
    </subcellularLocation>
</comment>
<dbReference type="InterPro" id="IPR029099">
    <property type="entry name" value="Pribosyltran_N"/>
</dbReference>
<dbReference type="InterPro" id="IPR029057">
    <property type="entry name" value="PRTase-like"/>
</dbReference>
<evidence type="ECO:0000313" key="15">
    <source>
        <dbReference type="Proteomes" id="UP000027931"/>
    </source>
</evidence>